<proteinExistence type="predicted"/>
<name>A0ABR0UHN5_REHGL</name>
<dbReference type="EMBL" id="JABTTQ020002789">
    <property type="protein sequence ID" value="KAK6122074.1"/>
    <property type="molecule type" value="Genomic_DNA"/>
</dbReference>
<organism evidence="1 2">
    <name type="scientific">Rehmannia glutinosa</name>
    <name type="common">Chinese foxglove</name>
    <dbReference type="NCBI Taxonomy" id="99300"/>
    <lineage>
        <taxon>Eukaryota</taxon>
        <taxon>Viridiplantae</taxon>
        <taxon>Streptophyta</taxon>
        <taxon>Embryophyta</taxon>
        <taxon>Tracheophyta</taxon>
        <taxon>Spermatophyta</taxon>
        <taxon>Magnoliopsida</taxon>
        <taxon>eudicotyledons</taxon>
        <taxon>Gunneridae</taxon>
        <taxon>Pentapetalae</taxon>
        <taxon>asterids</taxon>
        <taxon>lamiids</taxon>
        <taxon>Lamiales</taxon>
        <taxon>Orobanchaceae</taxon>
        <taxon>Rehmannieae</taxon>
        <taxon>Rehmannia</taxon>
    </lineage>
</organism>
<dbReference type="Proteomes" id="UP001318860">
    <property type="component" value="Unassembled WGS sequence"/>
</dbReference>
<keyword evidence="2" id="KW-1185">Reference proteome</keyword>
<sequence length="165" mass="18056">MAVVAEMDCGVDLREGEADLLPVNLFMGPIRRVAFNSNFATLRQPTTQLPSSSSDATSFAHAMVDREKLPTRTFFQSRRSGPRKEEVKVELEDDRFCRLAARESGDGGEERYLHRVERSGGLCGGSAGKCESGGGEGEYGERVLIILRSKVDGKKPDVKSIDISC</sequence>
<gene>
    <name evidence="1" type="ORF">DH2020_044181</name>
</gene>
<reference evidence="1 2" key="1">
    <citation type="journal article" date="2021" name="Comput. Struct. Biotechnol. J.">
        <title>De novo genome assembly of the potent medicinal plant Rehmannia glutinosa using nanopore technology.</title>
        <authorList>
            <person name="Ma L."/>
            <person name="Dong C."/>
            <person name="Song C."/>
            <person name="Wang X."/>
            <person name="Zheng X."/>
            <person name="Niu Y."/>
            <person name="Chen S."/>
            <person name="Feng W."/>
        </authorList>
    </citation>
    <scope>NUCLEOTIDE SEQUENCE [LARGE SCALE GENOMIC DNA]</scope>
    <source>
        <strain evidence="1">DH-2019</strain>
    </source>
</reference>
<evidence type="ECO:0000313" key="1">
    <source>
        <dbReference type="EMBL" id="KAK6122074.1"/>
    </source>
</evidence>
<evidence type="ECO:0000313" key="2">
    <source>
        <dbReference type="Proteomes" id="UP001318860"/>
    </source>
</evidence>
<accession>A0ABR0UHN5</accession>
<protein>
    <submittedName>
        <fullName evidence="1">Uncharacterized protein</fullName>
    </submittedName>
</protein>
<comment type="caution">
    <text evidence="1">The sequence shown here is derived from an EMBL/GenBank/DDBJ whole genome shotgun (WGS) entry which is preliminary data.</text>
</comment>